<dbReference type="HOGENOM" id="CLU_059151_0_0_10"/>
<dbReference type="Gene3D" id="2.120.10.30">
    <property type="entry name" value="TolB, C-terminal domain"/>
    <property type="match status" value="1"/>
</dbReference>
<feature type="chain" id="PRO_5002699292" description="6-bladed beta-propeller" evidence="1">
    <location>
        <begin position="29"/>
        <end position="387"/>
    </location>
</feature>
<evidence type="ECO:0008006" key="4">
    <source>
        <dbReference type="Google" id="ProtNLM"/>
    </source>
</evidence>
<proteinExistence type="predicted"/>
<reference evidence="2 3" key="1">
    <citation type="journal article" date="2007" name="PLoS Biol.">
        <title>Evolution of symbiotic bacteria in the distal human intestine.</title>
        <authorList>
            <person name="Xu J."/>
            <person name="Mahowald M.A."/>
            <person name="Ley R.E."/>
            <person name="Lozupone C.A."/>
            <person name="Hamady M."/>
            <person name="Martens E.C."/>
            <person name="Henrissat B."/>
            <person name="Coutinho P.M."/>
            <person name="Minx P."/>
            <person name="Latreille P."/>
            <person name="Cordum H."/>
            <person name="Van Brunt A."/>
            <person name="Kim K."/>
            <person name="Fulton R.S."/>
            <person name="Fulton L.A."/>
            <person name="Clifton S.W."/>
            <person name="Wilson R.K."/>
            <person name="Knight R.D."/>
            <person name="Gordon J.I."/>
        </authorList>
    </citation>
    <scope>NUCLEOTIDE SEQUENCE [LARGE SCALE GENOMIC DNA]</scope>
    <source>
        <strain evidence="3">ATCC 8503 / DSM 20701 / CIP 104284 / JCM 5825 / NCTC 11152</strain>
    </source>
</reference>
<accession>A6LGV8</accession>
<evidence type="ECO:0000313" key="3">
    <source>
        <dbReference type="Proteomes" id="UP000000566"/>
    </source>
</evidence>
<organism evidence="2 3">
    <name type="scientific">Parabacteroides distasonis (strain ATCC 8503 / DSM 20701 / CIP 104284 / JCM 5825 / NCTC 11152)</name>
    <dbReference type="NCBI Taxonomy" id="435591"/>
    <lineage>
        <taxon>Bacteria</taxon>
        <taxon>Pseudomonadati</taxon>
        <taxon>Bacteroidota</taxon>
        <taxon>Bacteroidia</taxon>
        <taxon>Bacteroidales</taxon>
        <taxon>Tannerellaceae</taxon>
        <taxon>Parabacteroides</taxon>
    </lineage>
</organism>
<dbReference type="Proteomes" id="UP000000566">
    <property type="component" value="Chromosome"/>
</dbReference>
<dbReference type="PaxDb" id="435591-BDI_3217"/>
<name>A6LGV8_PARD8</name>
<dbReference type="eggNOG" id="COG3391">
    <property type="taxonomic scope" value="Bacteria"/>
</dbReference>
<sequence>MKMRKLTTNAVAMLLALVGCMGCGNRSASSVDNLIRVDVMADYPEKELILQDLMDVEYIALETTDDFITKGAVKAIGKDIMLVTNRGSDGDILVFDKNGKGLRKINRLGQSGEEYTQLTGLVLDEDNDEIFVKDNPARKIGVYDLLGNYKRSFKFTDTSYYNYIFNYDRDHLICYKSYPSEKGKRECHLIISKQDGRITHEIQIPSKGIETPVVTEGEFVITPEFYLTFPDRDKWILVNTSSDTIFHYLPDGNLSPFIVRSPSISSMDTKVFLFPTVITDRYCFMRTMRKEVDFTTFKGFLGEDLVYDKQENALFSYILYNDDFINKEEVSLTSEPRNPEIAICQTLDAPDLVEAYEKGQLKGKLKEIAANLDEESNPVVMLLKKKK</sequence>
<dbReference type="Pfam" id="PF17170">
    <property type="entry name" value="DUF5128"/>
    <property type="match status" value="1"/>
</dbReference>
<dbReference type="InterPro" id="IPR011042">
    <property type="entry name" value="6-blade_b-propeller_TolB-like"/>
</dbReference>
<evidence type="ECO:0000256" key="1">
    <source>
        <dbReference type="SAM" id="SignalP"/>
    </source>
</evidence>
<evidence type="ECO:0000313" key="2">
    <source>
        <dbReference type="EMBL" id="ABR44922.1"/>
    </source>
</evidence>
<dbReference type="KEGG" id="pdi:BDI_3217"/>
<keyword evidence="1" id="KW-0732">Signal</keyword>
<protein>
    <recommendedName>
        <fullName evidence="4">6-bladed beta-propeller</fullName>
    </recommendedName>
</protein>
<gene>
    <name evidence="2" type="ordered locus">BDI_3217</name>
</gene>
<feature type="signal peptide" evidence="1">
    <location>
        <begin position="1"/>
        <end position="28"/>
    </location>
</feature>
<dbReference type="SUPFAM" id="SSF63825">
    <property type="entry name" value="YWTD domain"/>
    <property type="match status" value="1"/>
</dbReference>
<dbReference type="EMBL" id="CP000140">
    <property type="protein sequence ID" value="ABR44922.1"/>
    <property type="molecule type" value="Genomic_DNA"/>
</dbReference>
<dbReference type="STRING" id="435591.BDI_3217"/>
<dbReference type="AlphaFoldDB" id="A6LGV8"/>
<dbReference type="PROSITE" id="PS51257">
    <property type="entry name" value="PROKAR_LIPOPROTEIN"/>
    <property type="match status" value="1"/>
</dbReference>
<keyword evidence="3" id="KW-1185">Reference proteome</keyword>